<name>A0A9Q0GQD8_9MAGN</name>
<proteinExistence type="predicted"/>
<gene>
    <name evidence="2" type="ORF">NE237_028008</name>
</gene>
<feature type="region of interest" description="Disordered" evidence="1">
    <location>
        <begin position="60"/>
        <end position="81"/>
    </location>
</feature>
<sequence length="167" mass="18927">MSLKMSTVLHDADVPTSIDHVDPSQRDQLYSPIRQTASTNIVEYDKERPSHREAWADMVDEDDVKGDSVDEEGEVDTASNECNPVVVEVQKRTTRKLARADVDPVAIINTSDTGAVEATFNEVERVDMLLKEREVEPIHKRLDKDKEQSQESWPQKTPAKKKGKKKK</sequence>
<feature type="compositionally biased region" description="Basic and acidic residues" evidence="1">
    <location>
        <begin position="132"/>
        <end position="149"/>
    </location>
</feature>
<accession>A0A9Q0GQD8</accession>
<reference evidence="2" key="1">
    <citation type="journal article" date="2023" name="Plant J.">
        <title>The genome of the king protea, Protea cynaroides.</title>
        <authorList>
            <person name="Chang J."/>
            <person name="Duong T.A."/>
            <person name="Schoeman C."/>
            <person name="Ma X."/>
            <person name="Roodt D."/>
            <person name="Barker N."/>
            <person name="Li Z."/>
            <person name="Van de Peer Y."/>
            <person name="Mizrachi E."/>
        </authorList>
    </citation>
    <scope>NUCLEOTIDE SEQUENCE</scope>
    <source>
        <tissue evidence="2">Young leaves</tissue>
    </source>
</reference>
<evidence type="ECO:0000313" key="2">
    <source>
        <dbReference type="EMBL" id="KAJ4951176.1"/>
    </source>
</evidence>
<dbReference type="Proteomes" id="UP001141806">
    <property type="component" value="Unassembled WGS sequence"/>
</dbReference>
<evidence type="ECO:0000256" key="1">
    <source>
        <dbReference type="SAM" id="MobiDB-lite"/>
    </source>
</evidence>
<evidence type="ECO:0000313" key="3">
    <source>
        <dbReference type="Proteomes" id="UP001141806"/>
    </source>
</evidence>
<feature type="region of interest" description="Disordered" evidence="1">
    <location>
        <begin position="132"/>
        <end position="167"/>
    </location>
</feature>
<protein>
    <submittedName>
        <fullName evidence="2">Uncharacterized protein</fullName>
    </submittedName>
</protein>
<feature type="compositionally biased region" description="Acidic residues" evidence="1">
    <location>
        <begin position="60"/>
        <end position="75"/>
    </location>
</feature>
<feature type="compositionally biased region" description="Basic residues" evidence="1">
    <location>
        <begin position="158"/>
        <end position="167"/>
    </location>
</feature>
<comment type="caution">
    <text evidence="2">The sequence shown here is derived from an EMBL/GenBank/DDBJ whole genome shotgun (WGS) entry which is preliminary data.</text>
</comment>
<dbReference type="EMBL" id="JAMYWD010000012">
    <property type="protein sequence ID" value="KAJ4951176.1"/>
    <property type="molecule type" value="Genomic_DNA"/>
</dbReference>
<dbReference type="AlphaFoldDB" id="A0A9Q0GQD8"/>
<organism evidence="2 3">
    <name type="scientific">Protea cynaroides</name>
    <dbReference type="NCBI Taxonomy" id="273540"/>
    <lineage>
        <taxon>Eukaryota</taxon>
        <taxon>Viridiplantae</taxon>
        <taxon>Streptophyta</taxon>
        <taxon>Embryophyta</taxon>
        <taxon>Tracheophyta</taxon>
        <taxon>Spermatophyta</taxon>
        <taxon>Magnoliopsida</taxon>
        <taxon>Proteales</taxon>
        <taxon>Proteaceae</taxon>
        <taxon>Protea</taxon>
    </lineage>
</organism>
<keyword evidence="3" id="KW-1185">Reference proteome</keyword>